<dbReference type="Proteomes" id="UP000245207">
    <property type="component" value="Unassembled WGS sequence"/>
</dbReference>
<dbReference type="EMBL" id="PKPP01001810">
    <property type="protein sequence ID" value="PWA79760.1"/>
    <property type="molecule type" value="Genomic_DNA"/>
</dbReference>
<sequence>MSNNGIDQSRDGCEEKRDAYIFRVLLMNGETHLMGVDELDATLTFNSFKVLNSEYLMGSYFGGLKPKSYIHILDKRYLDVVLKFLPGFGCLERLLKVYSDDVKFG</sequence>
<accession>A0A2U1P249</accession>
<name>A0A2U1P249_ARTAN</name>
<dbReference type="AlphaFoldDB" id="A0A2U1P249"/>
<organism evidence="1 2">
    <name type="scientific">Artemisia annua</name>
    <name type="common">Sweet wormwood</name>
    <dbReference type="NCBI Taxonomy" id="35608"/>
    <lineage>
        <taxon>Eukaryota</taxon>
        <taxon>Viridiplantae</taxon>
        <taxon>Streptophyta</taxon>
        <taxon>Embryophyta</taxon>
        <taxon>Tracheophyta</taxon>
        <taxon>Spermatophyta</taxon>
        <taxon>Magnoliopsida</taxon>
        <taxon>eudicotyledons</taxon>
        <taxon>Gunneridae</taxon>
        <taxon>Pentapetalae</taxon>
        <taxon>asterids</taxon>
        <taxon>campanulids</taxon>
        <taxon>Asterales</taxon>
        <taxon>Asteraceae</taxon>
        <taxon>Asteroideae</taxon>
        <taxon>Anthemideae</taxon>
        <taxon>Artemisiinae</taxon>
        <taxon>Artemisia</taxon>
    </lineage>
</organism>
<evidence type="ECO:0000313" key="1">
    <source>
        <dbReference type="EMBL" id="PWA79760.1"/>
    </source>
</evidence>
<reference evidence="1 2" key="1">
    <citation type="journal article" date="2018" name="Mol. Plant">
        <title>The genome of Artemisia annua provides insight into the evolution of Asteraceae family and artemisinin biosynthesis.</title>
        <authorList>
            <person name="Shen Q."/>
            <person name="Zhang L."/>
            <person name="Liao Z."/>
            <person name="Wang S."/>
            <person name="Yan T."/>
            <person name="Shi P."/>
            <person name="Liu M."/>
            <person name="Fu X."/>
            <person name="Pan Q."/>
            <person name="Wang Y."/>
            <person name="Lv Z."/>
            <person name="Lu X."/>
            <person name="Zhang F."/>
            <person name="Jiang W."/>
            <person name="Ma Y."/>
            <person name="Chen M."/>
            <person name="Hao X."/>
            <person name="Li L."/>
            <person name="Tang Y."/>
            <person name="Lv G."/>
            <person name="Zhou Y."/>
            <person name="Sun X."/>
            <person name="Brodelius P.E."/>
            <person name="Rose J.K.C."/>
            <person name="Tang K."/>
        </authorList>
    </citation>
    <scope>NUCLEOTIDE SEQUENCE [LARGE SCALE GENOMIC DNA]</scope>
    <source>
        <strain evidence="2">cv. Huhao1</strain>
        <tissue evidence="1">Leaf</tissue>
    </source>
</reference>
<dbReference type="OrthoDB" id="417550at2759"/>
<evidence type="ECO:0000313" key="2">
    <source>
        <dbReference type="Proteomes" id="UP000245207"/>
    </source>
</evidence>
<proteinExistence type="predicted"/>
<keyword evidence="2" id="KW-1185">Reference proteome</keyword>
<protein>
    <submittedName>
        <fullName evidence="1">Alcohol dehydrogenase superfamily, zinc-type, GroES-like, NAD(P)-binding domain protein</fullName>
    </submittedName>
</protein>
<comment type="caution">
    <text evidence="1">The sequence shown here is derived from an EMBL/GenBank/DDBJ whole genome shotgun (WGS) entry which is preliminary data.</text>
</comment>
<gene>
    <name evidence="1" type="ORF">CTI12_AA201320</name>
</gene>